<dbReference type="Pfam" id="PF07690">
    <property type="entry name" value="MFS_1"/>
    <property type="match status" value="1"/>
</dbReference>
<comment type="subcellular location">
    <subcellularLocation>
        <location evidence="1">Membrane</location>
        <topology evidence="1">Multi-pass membrane protein</topology>
    </subcellularLocation>
</comment>
<feature type="transmembrane region" description="Helical" evidence="5">
    <location>
        <begin position="458"/>
        <end position="484"/>
    </location>
</feature>
<gene>
    <name evidence="7" type="primary">A0ST42</name>
</gene>
<feature type="domain" description="Major facilitator superfamily (MFS) profile" evidence="6">
    <location>
        <begin position="89"/>
        <end position="551"/>
    </location>
</feature>
<dbReference type="PANTHER" id="PTHR23502">
    <property type="entry name" value="MAJOR FACILITATOR SUPERFAMILY"/>
    <property type="match status" value="1"/>
</dbReference>
<feature type="transmembrane region" description="Helical" evidence="5">
    <location>
        <begin position="347"/>
        <end position="369"/>
    </location>
</feature>
<dbReference type="GO" id="GO:0005886">
    <property type="term" value="C:plasma membrane"/>
    <property type="evidence" value="ECO:0007669"/>
    <property type="project" value="TreeGrafter"/>
</dbReference>
<reference evidence="7" key="1">
    <citation type="submission" date="2019-10" db="EMBL/GenBank/DDBJ databases">
        <authorList>
            <person name="Nor Muhammad N."/>
        </authorList>
    </citation>
    <scope>NUCLEOTIDE SEQUENCE</scope>
</reference>
<dbReference type="InterPro" id="IPR011701">
    <property type="entry name" value="MFS"/>
</dbReference>
<dbReference type="InterPro" id="IPR036259">
    <property type="entry name" value="MFS_trans_sf"/>
</dbReference>
<accession>A0A5K1JT00</accession>
<evidence type="ECO:0000259" key="6">
    <source>
        <dbReference type="PROSITE" id="PS50850"/>
    </source>
</evidence>
<keyword evidence="4 5" id="KW-0472">Membrane</keyword>
<feature type="transmembrane region" description="Helical" evidence="5">
    <location>
        <begin position="432"/>
        <end position="452"/>
    </location>
</feature>
<dbReference type="PANTHER" id="PTHR23502:SF34">
    <property type="entry name" value="PROTEIN HOL1"/>
    <property type="match status" value="1"/>
</dbReference>
<evidence type="ECO:0000256" key="5">
    <source>
        <dbReference type="SAM" id="Phobius"/>
    </source>
</evidence>
<dbReference type="PROSITE" id="PS50850">
    <property type="entry name" value="MFS"/>
    <property type="match status" value="1"/>
</dbReference>
<organism evidence="7">
    <name type="scientific">Ganoderma boninense</name>
    <dbReference type="NCBI Taxonomy" id="34458"/>
    <lineage>
        <taxon>Eukaryota</taxon>
        <taxon>Fungi</taxon>
        <taxon>Dikarya</taxon>
        <taxon>Basidiomycota</taxon>
        <taxon>Agaricomycotina</taxon>
        <taxon>Agaricomycetes</taxon>
        <taxon>Polyporales</taxon>
        <taxon>Polyporaceae</taxon>
        <taxon>Ganoderma</taxon>
    </lineage>
</organism>
<feature type="transmembrane region" description="Helical" evidence="5">
    <location>
        <begin position="528"/>
        <end position="546"/>
    </location>
</feature>
<evidence type="ECO:0000313" key="7">
    <source>
        <dbReference type="EMBL" id="VWO95044.1"/>
    </source>
</evidence>
<feature type="transmembrane region" description="Helical" evidence="5">
    <location>
        <begin position="250"/>
        <end position="270"/>
    </location>
</feature>
<proteinExistence type="predicted"/>
<feature type="transmembrane region" description="Helical" evidence="5">
    <location>
        <begin position="158"/>
        <end position="175"/>
    </location>
</feature>
<dbReference type="InterPro" id="IPR020846">
    <property type="entry name" value="MFS_dom"/>
</dbReference>
<dbReference type="AlphaFoldDB" id="A0A5K1JT00"/>
<feature type="transmembrane region" description="Helical" evidence="5">
    <location>
        <begin position="389"/>
        <end position="411"/>
    </location>
</feature>
<dbReference type="EMBL" id="LR724455">
    <property type="protein sequence ID" value="VWO95044.1"/>
    <property type="molecule type" value="Genomic_DNA"/>
</dbReference>
<evidence type="ECO:0000256" key="4">
    <source>
        <dbReference type="ARBA" id="ARBA00023136"/>
    </source>
</evidence>
<dbReference type="GO" id="GO:0022857">
    <property type="term" value="F:transmembrane transporter activity"/>
    <property type="evidence" value="ECO:0007669"/>
    <property type="project" value="InterPro"/>
</dbReference>
<keyword evidence="3 5" id="KW-1133">Transmembrane helix</keyword>
<sequence length="623" mass="68073">MAFGILEDNTLDNIPGTSLLSAKVTQASTEGAGDLKRGTGKHSHIVLIPQPSDDPRDPLNWPRWKKETCFWMLRVHSTLLMPLSPPHSPSLAAICSVFASTLEGALYPLASAGYGVLAKEFNVSVDEIASSFSACFLGLGISALAQNALAFKYGRRPAFLLSSFVMFASCVWTALSKDLVSIRAACIFLGFGMVAPEAFVPTTIEHIFFVHERGSRTLIWNFATRASITLGECRGPFIYGYVIQNLSWQLGFWFAGFACGVCFLGVFFFVPETTYHRHLGTRLRDVGDKDSIKKIPSMRENRDTEAQDVDRHASLPKPPSFLSHLKIYNGTFSDESLWRIFVRPFPFLLSPVTWFMFLSYSLPTVWFAITNLCSSTIFTITYHFNPAQIGLTHLSGLVGTIVGALITGPFNDWAIIRISQRNRGIYEPEFRLIFMLAMLFGVFGYAAWAVGIDHHMPWIGSVACIAALNVSLAVSGGSAMAYLLDTHGPNAVHVVSLVNTGRDLVLYGTTLFANGFIASRGVKTSLVVLASCQALSALAAVAMYVYGKRVRSFVSPASPICLQAEVRGTSGAERTWQVARHPHLFYGDLLASCCPQSATAAAETDSTLGAFKTRCVPSPSRMT</sequence>
<evidence type="ECO:0000256" key="3">
    <source>
        <dbReference type="ARBA" id="ARBA00022989"/>
    </source>
</evidence>
<dbReference type="SUPFAM" id="SSF103473">
    <property type="entry name" value="MFS general substrate transporter"/>
    <property type="match status" value="1"/>
</dbReference>
<name>A0A5K1JT00_9APHY</name>
<evidence type="ECO:0000256" key="1">
    <source>
        <dbReference type="ARBA" id="ARBA00004141"/>
    </source>
</evidence>
<protein>
    <submittedName>
        <fullName evidence="7">Cercosporin MFS transporter CTB4 (Cercosporin toxin biosynthesis cluster protein 4)</fullName>
    </submittedName>
</protein>
<dbReference type="Gene3D" id="1.20.1250.20">
    <property type="entry name" value="MFS general substrate transporter like domains"/>
    <property type="match status" value="1"/>
</dbReference>
<keyword evidence="2 5" id="KW-0812">Transmembrane</keyword>
<evidence type="ECO:0000256" key="2">
    <source>
        <dbReference type="ARBA" id="ARBA00022692"/>
    </source>
</evidence>